<keyword evidence="2" id="KW-0547">Nucleotide-binding</keyword>
<dbReference type="CDD" id="cd16442">
    <property type="entry name" value="BPL"/>
    <property type="match status" value="1"/>
</dbReference>
<evidence type="ECO:0000313" key="7">
    <source>
        <dbReference type="EMBL" id="RLL14603.1"/>
    </source>
</evidence>
<evidence type="ECO:0000256" key="2">
    <source>
        <dbReference type="ARBA" id="ARBA00022741"/>
    </source>
</evidence>
<dbReference type="GO" id="GO:0004077">
    <property type="term" value="F:biotin--[biotin carboxyl-carrier protein] ligase activity"/>
    <property type="evidence" value="ECO:0007669"/>
    <property type="project" value="UniProtKB-EC"/>
</dbReference>
<evidence type="ECO:0000313" key="8">
    <source>
        <dbReference type="Proteomes" id="UP000276301"/>
    </source>
</evidence>
<dbReference type="SUPFAM" id="SSF50037">
    <property type="entry name" value="C-terminal domain of transcriptional repressors"/>
    <property type="match status" value="1"/>
</dbReference>
<dbReference type="Proteomes" id="UP000276301">
    <property type="component" value="Unassembled WGS sequence"/>
</dbReference>
<dbReference type="NCBIfam" id="TIGR00121">
    <property type="entry name" value="birA_ligase"/>
    <property type="match status" value="1"/>
</dbReference>
<dbReference type="InterPro" id="IPR045864">
    <property type="entry name" value="aa-tRNA-synth_II/BPL/LPL"/>
</dbReference>
<evidence type="ECO:0000256" key="1">
    <source>
        <dbReference type="ARBA" id="ARBA00022598"/>
    </source>
</evidence>
<dbReference type="GO" id="GO:0005737">
    <property type="term" value="C:cytoplasm"/>
    <property type="evidence" value="ECO:0007669"/>
    <property type="project" value="TreeGrafter"/>
</dbReference>
<feature type="domain" description="BPL/LPL catalytic" evidence="6">
    <location>
        <begin position="15"/>
        <end position="195"/>
    </location>
</feature>
<accession>A0A498CY99</accession>
<dbReference type="AlphaFoldDB" id="A0A498CY99"/>
<dbReference type="Pfam" id="PF02237">
    <property type="entry name" value="BPL_C"/>
    <property type="match status" value="1"/>
</dbReference>
<dbReference type="GO" id="GO:0009249">
    <property type="term" value="P:protein lipoylation"/>
    <property type="evidence" value="ECO:0007669"/>
    <property type="project" value="UniProtKB-ARBA"/>
</dbReference>
<comment type="caution">
    <text evidence="7">The sequence shown here is derived from an EMBL/GenBank/DDBJ whole genome shotgun (WGS) entry which is preliminary data.</text>
</comment>
<keyword evidence="1 7" id="KW-0436">Ligase</keyword>
<dbReference type="RefSeq" id="WP_121585680.1">
    <property type="nucleotide sequence ID" value="NZ_DBGCTL010000060.1"/>
</dbReference>
<evidence type="ECO:0000256" key="5">
    <source>
        <dbReference type="ARBA" id="ARBA00024227"/>
    </source>
</evidence>
<organism evidence="7 8">
    <name type="scientific">Anaerotruncus massiliensis</name>
    <name type="common">ex Liu et al. 2021</name>
    <dbReference type="NCBI Taxonomy" id="2321404"/>
    <lineage>
        <taxon>Bacteria</taxon>
        <taxon>Bacillati</taxon>
        <taxon>Bacillota</taxon>
        <taxon>Clostridia</taxon>
        <taxon>Eubacteriales</taxon>
        <taxon>Oscillospiraceae</taxon>
        <taxon>Anaerotruncus</taxon>
    </lineage>
</organism>
<dbReference type="GO" id="GO:0016740">
    <property type="term" value="F:transferase activity"/>
    <property type="evidence" value="ECO:0007669"/>
    <property type="project" value="UniProtKB-ARBA"/>
</dbReference>
<dbReference type="PANTHER" id="PTHR12835">
    <property type="entry name" value="BIOTIN PROTEIN LIGASE"/>
    <property type="match status" value="1"/>
</dbReference>
<dbReference type="SUPFAM" id="SSF55681">
    <property type="entry name" value="Class II aaRS and biotin synthetases"/>
    <property type="match status" value="1"/>
</dbReference>
<dbReference type="InterPro" id="IPR008988">
    <property type="entry name" value="Transcriptional_repressor_C"/>
</dbReference>
<dbReference type="PROSITE" id="PS51733">
    <property type="entry name" value="BPL_LPL_CATALYTIC"/>
    <property type="match status" value="1"/>
</dbReference>
<dbReference type="Pfam" id="PF03099">
    <property type="entry name" value="BPL_LplA_LipB"/>
    <property type="match status" value="1"/>
</dbReference>
<evidence type="ECO:0000256" key="4">
    <source>
        <dbReference type="ARBA" id="ARBA00023267"/>
    </source>
</evidence>
<proteinExistence type="predicted"/>
<dbReference type="PANTHER" id="PTHR12835:SF5">
    <property type="entry name" value="BIOTIN--PROTEIN LIGASE"/>
    <property type="match status" value="1"/>
</dbReference>
<gene>
    <name evidence="7" type="ORF">D4A47_01060</name>
</gene>
<protein>
    <recommendedName>
        <fullName evidence="5">biotin--[biotin carboxyl-carrier protein] ligase</fullName>
        <ecNumber evidence="5">6.3.4.15</ecNumber>
    </recommendedName>
</protein>
<evidence type="ECO:0000256" key="3">
    <source>
        <dbReference type="ARBA" id="ARBA00022840"/>
    </source>
</evidence>
<sequence length="260" mass="27144">MEFSAEAVWRHLPAGHKPPVYYYEELGSTNIEARRLAREGAPHGTAVLAERQTAGRGRLGRSFFSPGGAGVYLSMVLRPGLSAADTALVTPAAAVATARAISRAAGVEVGVKWVNDLYYAGKKLCGILAEAPLGADGRPEFVVIGIGVNVLDASFPPELSGVATSLEAAGAGETDRAALAAAIIAEMLALCGGLGERTFLAEYRARSCVLDRTVTLVRGEERREAYAVGIDDDARLLVRMPDGSSEAIGAGEISLRGDFA</sequence>
<evidence type="ECO:0000259" key="6">
    <source>
        <dbReference type="PROSITE" id="PS51733"/>
    </source>
</evidence>
<keyword evidence="4" id="KW-0092">Biotin</keyword>
<dbReference type="Gene3D" id="3.30.930.10">
    <property type="entry name" value="Bira Bifunctional Protein, Domain 2"/>
    <property type="match status" value="1"/>
</dbReference>
<dbReference type="Gene3D" id="2.30.30.100">
    <property type="match status" value="1"/>
</dbReference>
<dbReference type="EC" id="6.3.4.15" evidence="5"/>
<dbReference type="InterPro" id="IPR004408">
    <property type="entry name" value="Biotin_CoA_COase_ligase"/>
</dbReference>
<dbReference type="EMBL" id="RCHT01000001">
    <property type="protein sequence ID" value="RLL14603.1"/>
    <property type="molecule type" value="Genomic_DNA"/>
</dbReference>
<keyword evidence="3" id="KW-0067">ATP-binding</keyword>
<name>A0A498CY99_9FIRM</name>
<keyword evidence="8" id="KW-1185">Reference proteome</keyword>
<dbReference type="InterPro" id="IPR004143">
    <property type="entry name" value="BPL_LPL_catalytic"/>
</dbReference>
<reference evidence="7 8" key="1">
    <citation type="submission" date="2018-10" db="EMBL/GenBank/DDBJ databases">
        <title>Anaerotruncus faecis sp. nov., isolated from human feces.</title>
        <authorList>
            <person name="Wang Y.-J."/>
        </authorList>
    </citation>
    <scope>NUCLEOTIDE SEQUENCE [LARGE SCALE GENOMIC DNA]</scope>
    <source>
        <strain evidence="7 8">22A2-44</strain>
    </source>
</reference>
<dbReference type="GO" id="GO:0005524">
    <property type="term" value="F:ATP binding"/>
    <property type="evidence" value="ECO:0007669"/>
    <property type="project" value="UniProtKB-KW"/>
</dbReference>
<dbReference type="InterPro" id="IPR003142">
    <property type="entry name" value="BPL_C"/>
</dbReference>